<dbReference type="STRING" id="137246.A0A401T608"/>
<accession>A0A401T608</accession>
<dbReference type="AlphaFoldDB" id="A0A401T608"/>
<keyword evidence="3" id="KW-1185">Reference proteome</keyword>
<dbReference type="InterPro" id="IPR002048">
    <property type="entry name" value="EF_hand_dom"/>
</dbReference>
<proteinExistence type="predicted"/>
<organism evidence="2 3">
    <name type="scientific">Chiloscyllium punctatum</name>
    <name type="common">Brownbanded bambooshark</name>
    <name type="synonym">Hemiscyllium punctatum</name>
    <dbReference type="NCBI Taxonomy" id="137246"/>
    <lineage>
        <taxon>Eukaryota</taxon>
        <taxon>Metazoa</taxon>
        <taxon>Chordata</taxon>
        <taxon>Craniata</taxon>
        <taxon>Vertebrata</taxon>
        <taxon>Chondrichthyes</taxon>
        <taxon>Elasmobranchii</taxon>
        <taxon>Galeomorphii</taxon>
        <taxon>Galeoidea</taxon>
        <taxon>Orectolobiformes</taxon>
        <taxon>Hemiscylliidae</taxon>
        <taxon>Chiloscyllium</taxon>
    </lineage>
</organism>
<dbReference type="Pfam" id="PF13833">
    <property type="entry name" value="EF-hand_8"/>
    <property type="match status" value="2"/>
</dbReference>
<dbReference type="EMBL" id="BEZZ01001112">
    <property type="protein sequence ID" value="GCC38101.1"/>
    <property type="molecule type" value="Genomic_DNA"/>
</dbReference>
<dbReference type="InterPro" id="IPR011992">
    <property type="entry name" value="EF-hand-dom_pair"/>
</dbReference>
<dbReference type="GO" id="GO:0005509">
    <property type="term" value="F:calcium ion binding"/>
    <property type="evidence" value="ECO:0007669"/>
    <property type="project" value="InterPro"/>
</dbReference>
<dbReference type="Gene3D" id="1.10.238.10">
    <property type="entry name" value="EF-hand"/>
    <property type="match status" value="2"/>
</dbReference>
<dbReference type="OrthoDB" id="26525at2759"/>
<evidence type="ECO:0000313" key="3">
    <source>
        <dbReference type="Proteomes" id="UP000287033"/>
    </source>
</evidence>
<gene>
    <name evidence="2" type="ORF">chiPu_0016612</name>
</gene>
<dbReference type="Proteomes" id="UP000287033">
    <property type="component" value="Unassembled WGS sequence"/>
</dbReference>
<dbReference type="PROSITE" id="PS50222">
    <property type="entry name" value="EF_HAND_2"/>
    <property type="match status" value="1"/>
</dbReference>
<sequence length="127" mass="14530">MMYRAQLCTADEERIVTDMEKCHFVTVFRECDLGQKGYLSREDLKVAVVAAFGYKPSKLEIDMMMAGAVENNLPGCGFLTLDDFKRAFADVTPHLPEQTVTEAFREVDRDLDGHVSFKDFEIVMRHE</sequence>
<feature type="domain" description="EF-hand" evidence="1">
    <location>
        <begin position="95"/>
        <end position="127"/>
    </location>
</feature>
<evidence type="ECO:0000313" key="2">
    <source>
        <dbReference type="EMBL" id="GCC38101.1"/>
    </source>
</evidence>
<reference evidence="2 3" key="1">
    <citation type="journal article" date="2018" name="Nat. Ecol. Evol.">
        <title>Shark genomes provide insights into elasmobranch evolution and the origin of vertebrates.</title>
        <authorList>
            <person name="Hara Y"/>
            <person name="Yamaguchi K"/>
            <person name="Onimaru K"/>
            <person name="Kadota M"/>
            <person name="Koyanagi M"/>
            <person name="Keeley SD"/>
            <person name="Tatsumi K"/>
            <person name="Tanaka K"/>
            <person name="Motone F"/>
            <person name="Kageyama Y"/>
            <person name="Nozu R"/>
            <person name="Adachi N"/>
            <person name="Nishimura O"/>
            <person name="Nakagawa R"/>
            <person name="Tanegashima C"/>
            <person name="Kiyatake I"/>
            <person name="Matsumoto R"/>
            <person name="Murakumo K"/>
            <person name="Nishida K"/>
            <person name="Terakita A"/>
            <person name="Kuratani S"/>
            <person name="Sato K"/>
            <person name="Hyodo S Kuraku.S."/>
        </authorList>
    </citation>
    <scope>NUCLEOTIDE SEQUENCE [LARGE SCALE GENOMIC DNA]</scope>
</reference>
<name>A0A401T608_CHIPU</name>
<dbReference type="SMART" id="SM00054">
    <property type="entry name" value="EFh"/>
    <property type="match status" value="2"/>
</dbReference>
<dbReference type="SUPFAM" id="SSF47473">
    <property type="entry name" value="EF-hand"/>
    <property type="match status" value="1"/>
</dbReference>
<comment type="caution">
    <text evidence="2">The sequence shown here is derived from an EMBL/GenBank/DDBJ whole genome shotgun (WGS) entry which is preliminary data.</text>
</comment>
<protein>
    <recommendedName>
        <fullName evidence="1">EF-hand domain-containing protein</fullName>
    </recommendedName>
</protein>
<evidence type="ECO:0000259" key="1">
    <source>
        <dbReference type="PROSITE" id="PS50222"/>
    </source>
</evidence>